<feature type="chain" id="PRO_5035789190" evidence="1">
    <location>
        <begin position="16"/>
        <end position="138"/>
    </location>
</feature>
<reference evidence="2" key="1">
    <citation type="submission" date="2020-10" db="EMBL/GenBank/DDBJ databases">
        <authorList>
            <person name="Kikuchi T."/>
        </authorList>
    </citation>
    <scope>NUCLEOTIDE SEQUENCE</scope>
    <source>
        <strain evidence="2">NKZ352</strain>
    </source>
</reference>
<dbReference type="AlphaFoldDB" id="A0A8S1GST2"/>
<evidence type="ECO:0000313" key="2">
    <source>
        <dbReference type="EMBL" id="CAD6185828.1"/>
    </source>
</evidence>
<keyword evidence="3" id="KW-1185">Reference proteome</keyword>
<proteinExistence type="predicted"/>
<organism evidence="2 3">
    <name type="scientific">Caenorhabditis auriculariae</name>
    <dbReference type="NCBI Taxonomy" id="2777116"/>
    <lineage>
        <taxon>Eukaryota</taxon>
        <taxon>Metazoa</taxon>
        <taxon>Ecdysozoa</taxon>
        <taxon>Nematoda</taxon>
        <taxon>Chromadorea</taxon>
        <taxon>Rhabditida</taxon>
        <taxon>Rhabditina</taxon>
        <taxon>Rhabditomorpha</taxon>
        <taxon>Rhabditoidea</taxon>
        <taxon>Rhabditidae</taxon>
        <taxon>Peloderinae</taxon>
        <taxon>Caenorhabditis</taxon>
    </lineage>
</organism>
<comment type="caution">
    <text evidence="2">The sequence shown here is derived from an EMBL/GenBank/DDBJ whole genome shotgun (WGS) entry which is preliminary data.</text>
</comment>
<keyword evidence="1" id="KW-0732">Signal</keyword>
<sequence>MSFILLLTIFGLASCHLTTVTHEQIVSRVPRQSYGYLPGYSPFFHVLATEPHHARRVNIIYPSQNYQNEQFTKLWKSPVRNYREMRRRSVRPATLTFTGPAIFTDQWIGNNDAFEQQAFRRLDRSRFRPLIEVPRYQG</sequence>
<accession>A0A8S1GST2</accession>
<name>A0A8S1GST2_9PELO</name>
<evidence type="ECO:0000256" key="1">
    <source>
        <dbReference type="SAM" id="SignalP"/>
    </source>
</evidence>
<feature type="signal peptide" evidence="1">
    <location>
        <begin position="1"/>
        <end position="15"/>
    </location>
</feature>
<dbReference type="Proteomes" id="UP000835052">
    <property type="component" value="Unassembled WGS sequence"/>
</dbReference>
<protein>
    <submittedName>
        <fullName evidence="2">Uncharacterized protein</fullName>
    </submittedName>
</protein>
<dbReference type="EMBL" id="CAJGYM010000003">
    <property type="protein sequence ID" value="CAD6185828.1"/>
    <property type="molecule type" value="Genomic_DNA"/>
</dbReference>
<gene>
    <name evidence="2" type="ORF">CAUJ_LOCUS1747</name>
</gene>
<evidence type="ECO:0000313" key="3">
    <source>
        <dbReference type="Proteomes" id="UP000835052"/>
    </source>
</evidence>